<dbReference type="SUPFAM" id="SSF46626">
    <property type="entry name" value="Cytochrome c"/>
    <property type="match status" value="1"/>
</dbReference>
<dbReference type="GO" id="GO:0009055">
    <property type="term" value="F:electron transfer activity"/>
    <property type="evidence" value="ECO:0007669"/>
    <property type="project" value="InterPro"/>
</dbReference>
<dbReference type="AlphaFoldDB" id="A0A0P1GI38"/>
<keyword evidence="3 4" id="KW-0408">Iron</keyword>
<evidence type="ECO:0000256" key="2">
    <source>
        <dbReference type="ARBA" id="ARBA00022723"/>
    </source>
</evidence>
<dbReference type="RefSeq" id="WP_058248900.1">
    <property type="nucleotide sequence ID" value="NZ_CYSE01000008.1"/>
</dbReference>
<proteinExistence type="predicted"/>
<name>A0A0P1GI38_9RHOB</name>
<feature type="signal peptide" evidence="5">
    <location>
        <begin position="1"/>
        <end position="16"/>
    </location>
</feature>
<evidence type="ECO:0000256" key="1">
    <source>
        <dbReference type="ARBA" id="ARBA00022617"/>
    </source>
</evidence>
<dbReference type="PROSITE" id="PS51007">
    <property type="entry name" value="CYTC"/>
    <property type="match status" value="1"/>
</dbReference>
<dbReference type="STRING" id="441103.TRN7648_03481"/>
<keyword evidence="2 4" id="KW-0479">Metal-binding</keyword>
<dbReference type="EMBL" id="CYSE01000008">
    <property type="protein sequence ID" value="CUH81462.1"/>
    <property type="molecule type" value="Genomic_DNA"/>
</dbReference>
<dbReference type="GO" id="GO:0020037">
    <property type="term" value="F:heme binding"/>
    <property type="evidence" value="ECO:0007669"/>
    <property type="project" value="InterPro"/>
</dbReference>
<gene>
    <name evidence="7" type="ORF">TRN7648_03481</name>
</gene>
<dbReference type="OrthoDB" id="335174at2"/>
<evidence type="ECO:0000313" key="8">
    <source>
        <dbReference type="Proteomes" id="UP000054935"/>
    </source>
</evidence>
<evidence type="ECO:0000313" key="7">
    <source>
        <dbReference type="EMBL" id="CUH81462.1"/>
    </source>
</evidence>
<feature type="chain" id="PRO_5006063465" evidence="5">
    <location>
        <begin position="17"/>
        <end position="146"/>
    </location>
</feature>
<keyword evidence="5" id="KW-0732">Signal</keyword>
<reference evidence="7 8" key="1">
    <citation type="submission" date="2015-09" db="EMBL/GenBank/DDBJ databases">
        <authorList>
            <consortium name="Swine Surveillance"/>
        </authorList>
    </citation>
    <scope>NUCLEOTIDE SEQUENCE [LARGE SCALE GENOMIC DNA]</scope>
    <source>
        <strain evidence="7 8">CECT 7648</strain>
    </source>
</reference>
<dbReference type="PROSITE" id="PS51257">
    <property type="entry name" value="PROKAR_LIPOPROTEIN"/>
    <property type="match status" value="1"/>
</dbReference>
<dbReference type="Gene3D" id="1.10.760.10">
    <property type="entry name" value="Cytochrome c-like domain"/>
    <property type="match status" value="1"/>
</dbReference>
<keyword evidence="8" id="KW-1185">Reference proteome</keyword>
<sequence length="146" mass="15348">MTYKILAIGAALLVLAACDGLPVAKADKTPVVSSAGDAAAGKAIFDSYCVTCHGKGGQGDGPLSQDLPTAPADLTMLSEVNDGAFPSERVMAQIYGYPGRYHRGLMPEFGPMLDGPMVEWTSPEGEKLMTPKALLDLVSYLQSLQQ</sequence>
<protein>
    <submittedName>
        <fullName evidence="7">Cytochrome c, mono-and diheme variants</fullName>
    </submittedName>
</protein>
<accession>A0A0P1GI38</accession>
<feature type="domain" description="Cytochrome c" evidence="6">
    <location>
        <begin position="36"/>
        <end position="145"/>
    </location>
</feature>
<dbReference type="Pfam" id="PF00034">
    <property type="entry name" value="Cytochrom_C"/>
    <property type="match status" value="1"/>
</dbReference>
<evidence type="ECO:0000256" key="3">
    <source>
        <dbReference type="ARBA" id="ARBA00023004"/>
    </source>
</evidence>
<dbReference type="GO" id="GO:0046872">
    <property type="term" value="F:metal ion binding"/>
    <property type="evidence" value="ECO:0007669"/>
    <property type="project" value="UniProtKB-KW"/>
</dbReference>
<evidence type="ECO:0000256" key="5">
    <source>
        <dbReference type="SAM" id="SignalP"/>
    </source>
</evidence>
<dbReference type="InterPro" id="IPR009056">
    <property type="entry name" value="Cyt_c-like_dom"/>
</dbReference>
<evidence type="ECO:0000256" key="4">
    <source>
        <dbReference type="PROSITE-ProRule" id="PRU00433"/>
    </source>
</evidence>
<organism evidence="7 8">
    <name type="scientific">Tropicibacter naphthalenivorans</name>
    <dbReference type="NCBI Taxonomy" id="441103"/>
    <lineage>
        <taxon>Bacteria</taxon>
        <taxon>Pseudomonadati</taxon>
        <taxon>Pseudomonadota</taxon>
        <taxon>Alphaproteobacteria</taxon>
        <taxon>Rhodobacterales</taxon>
        <taxon>Roseobacteraceae</taxon>
        <taxon>Tropicibacter</taxon>
    </lineage>
</organism>
<dbReference type="InterPro" id="IPR036909">
    <property type="entry name" value="Cyt_c-like_dom_sf"/>
</dbReference>
<keyword evidence="1 4" id="KW-0349">Heme</keyword>
<dbReference type="Proteomes" id="UP000054935">
    <property type="component" value="Unassembled WGS sequence"/>
</dbReference>
<evidence type="ECO:0000259" key="6">
    <source>
        <dbReference type="PROSITE" id="PS51007"/>
    </source>
</evidence>